<dbReference type="PANTHER" id="PTHR12827">
    <property type="entry name" value="MEIOTIC CHECKPOINT REGULATOR TSG24 FAMILY MEMBER"/>
    <property type="match status" value="1"/>
</dbReference>
<feature type="region of interest" description="Disordered" evidence="4">
    <location>
        <begin position="201"/>
        <end position="264"/>
    </location>
</feature>
<accession>A0AAD6CVD3</accession>
<keyword evidence="3" id="KW-0131">Cell cycle</keyword>
<feature type="compositionally biased region" description="Polar residues" evidence="4">
    <location>
        <begin position="96"/>
        <end position="117"/>
    </location>
</feature>
<keyword evidence="1" id="KW-0132">Cell division</keyword>
<dbReference type="GO" id="GO:0005680">
    <property type="term" value="C:anaphase-promoting complex"/>
    <property type="evidence" value="ECO:0007669"/>
    <property type="project" value="InterPro"/>
</dbReference>
<dbReference type="EMBL" id="JAQIZZ010000006">
    <property type="protein sequence ID" value="KAJ5537981.1"/>
    <property type="molecule type" value="Genomic_DNA"/>
</dbReference>
<proteinExistence type="predicted"/>
<evidence type="ECO:0000259" key="5">
    <source>
        <dbReference type="Pfam" id="PF12859"/>
    </source>
</evidence>
<dbReference type="GO" id="GO:0007091">
    <property type="term" value="P:metaphase/anaphase transition of mitotic cell cycle"/>
    <property type="evidence" value="ECO:0007669"/>
    <property type="project" value="TreeGrafter"/>
</dbReference>
<name>A0AAD6CVD3_9EURO</name>
<dbReference type="GO" id="GO:0031145">
    <property type="term" value="P:anaphase-promoting complex-dependent catabolic process"/>
    <property type="evidence" value="ECO:0007669"/>
    <property type="project" value="TreeGrafter"/>
</dbReference>
<feature type="compositionally biased region" description="Polar residues" evidence="4">
    <location>
        <begin position="211"/>
        <end position="236"/>
    </location>
</feature>
<evidence type="ECO:0000256" key="3">
    <source>
        <dbReference type="ARBA" id="ARBA00023306"/>
    </source>
</evidence>
<evidence type="ECO:0000256" key="4">
    <source>
        <dbReference type="SAM" id="MobiDB-lite"/>
    </source>
</evidence>
<keyword evidence="7" id="KW-1185">Reference proteome</keyword>
<dbReference type="GO" id="GO:0051301">
    <property type="term" value="P:cell division"/>
    <property type="evidence" value="ECO:0007669"/>
    <property type="project" value="UniProtKB-KW"/>
</dbReference>
<dbReference type="Proteomes" id="UP001220324">
    <property type="component" value="Unassembled WGS sequence"/>
</dbReference>
<reference evidence="6 7" key="1">
    <citation type="journal article" date="2023" name="IMA Fungus">
        <title>Comparative genomic study of the Penicillium genus elucidates a diverse pangenome and 15 lateral gene transfer events.</title>
        <authorList>
            <person name="Petersen C."/>
            <person name="Sorensen T."/>
            <person name="Nielsen M.R."/>
            <person name="Sondergaard T.E."/>
            <person name="Sorensen J.L."/>
            <person name="Fitzpatrick D.A."/>
            <person name="Frisvad J.C."/>
            <person name="Nielsen K.L."/>
        </authorList>
    </citation>
    <scope>NUCLEOTIDE SEQUENCE [LARGE SCALE GENOMIC DNA]</scope>
    <source>
        <strain evidence="6 7">IBT 35679</strain>
    </source>
</reference>
<dbReference type="InterPro" id="IPR024990">
    <property type="entry name" value="Apc1"/>
</dbReference>
<protein>
    <recommendedName>
        <fullName evidence="5">Anaphase-promoting complex subunit 1 N-terminal domain-containing protein</fullName>
    </recommendedName>
</protein>
<feature type="compositionally biased region" description="Basic and acidic residues" evidence="4">
    <location>
        <begin position="201"/>
        <end position="210"/>
    </location>
</feature>
<dbReference type="AlphaFoldDB" id="A0AAD6CVD3"/>
<evidence type="ECO:0000256" key="2">
    <source>
        <dbReference type="ARBA" id="ARBA00022776"/>
    </source>
</evidence>
<dbReference type="Pfam" id="PF12859">
    <property type="entry name" value="ANAPC1"/>
    <property type="match status" value="1"/>
</dbReference>
<gene>
    <name evidence="6" type="ORF">N7494_007460</name>
</gene>
<dbReference type="GO" id="GO:0060090">
    <property type="term" value="F:molecular adaptor activity"/>
    <property type="evidence" value="ECO:0007669"/>
    <property type="project" value="TreeGrafter"/>
</dbReference>
<dbReference type="PANTHER" id="PTHR12827:SF3">
    <property type="entry name" value="ANAPHASE-PROMOTING COMPLEX SUBUNIT 1"/>
    <property type="match status" value="1"/>
</dbReference>
<feature type="compositionally biased region" description="Low complexity" evidence="4">
    <location>
        <begin position="247"/>
        <end position="263"/>
    </location>
</feature>
<evidence type="ECO:0000313" key="6">
    <source>
        <dbReference type="EMBL" id="KAJ5537981.1"/>
    </source>
</evidence>
<dbReference type="InterPro" id="IPR049255">
    <property type="entry name" value="Apc1_N"/>
</dbReference>
<keyword evidence="2" id="KW-0498">Mitosis</keyword>
<evidence type="ECO:0000256" key="1">
    <source>
        <dbReference type="ARBA" id="ARBA00022618"/>
    </source>
</evidence>
<comment type="caution">
    <text evidence="6">The sequence shown here is derived from an EMBL/GenBank/DDBJ whole genome shotgun (WGS) entry which is preliminary data.</text>
</comment>
<evidence type="ECO:0000313" key="7">
    <source>
        <dbReference type="Proteomes" id="UP001220324"/>
    </source>
</evidence>
<feature type="domain" description="Anaphase-promoting complex subunit 1 N-terminal" evidence="5">
    <location>
        <begin position="29"/>
        <end position="297"/>
    </location>
</feature>
<feature type="region of interest" description="Disordered" evidence="4">
    <location>
        <begin position="96"/>
        <end position="130"/>
    </location>
</feature>
<organism evidence="6 7">
    <name type="scientific">Penicillium frequentans</name>
    <dbReference type="NCBI Taxonomy" id="3151616"/>
    <lineage>
        <taxon>Eukaryota</taxon>
        <taxon>Fungi</taxon>
        <taxon>Dikarya</taxon>
        <taxon>Ascomycota</taxon>
        <taxon>Pezizomycotina</taxon>
        <taxon>Eurotiomycetes</taxon>
        <taxon>Eurotiomycetidae</taxon>
        <taxon>Eurotiales</taxon>
        <taxon>Aspergillaceae</taxon>
        <taxon>Penicillium</taxon>
    </lineage>
</organism>
<dbReference type="GO" id="GO:0070979">
    <property type="term" value="P:protein K11-linked ubiquitination"/>
    <property type="evidence" value="ECO:0007669"/>
    <property type="project" value="TreeGrafter"/>
</dbReference>
<sequence>MASTRSLGLHEPSAVSYLVTEGILPPDPSSDLYRWTTFVDESGLTGTVDDELVWTKHCAVWSRAGMVKRVFRMDPEKEEIRHALFTHFTASHAQKSAGSTGLNRFHTTGMGTNTRGGQSKRDGKDSTAGNIGSTLDLHGESHVAVVAPQQPHKKLERALVVVLKSQAHIFFITGNSHTVPLPFEVESVFATPRGLLFQRKIPDNSTERQHQSAPPNSFMTTSLFDPGASQSVTLPTPTKDKGPILKLSLPTSSTSLPNSNSSTDLPRVFSLIDPHSEMGLVVTSQSSRWLQSSVSSTKKKAIGA</sequence>